<organism evidence="1 2">
    <name type="scientific">Clonostachys chloroleuca</name>
    <dbReference type="NCBI Taxonomy" id="1926264"/>
    <lineage>
        <taxon>Eukaryota</taxon>
        <taxon>Fungi</taxon>
        <taxon>Dikarya</taxon>
        <taxon>Ascomycota</taxon>
        <taxon>Pezizomycotina</taxon>
        <taxon>Sordariomycetes</taxon>
        <taxon>Hypocreomycetidae</taxon>
        <taxon>Hypocreales</taxon>
        <taxon>Bionectriaceae</taxon>
        <taxon>Clonostachys</taxon>
    </lineage>
</organism>
<evidence type="ECO:0000313" key="2">
    <source>
        <dbReference type="Proteomes" id="UP001160390"/>
    </source>
</evidence>
<proteinExistence type="predicted"/>
<gene>
    <name evidence="1" type="ORF">CCHLO57077_00006778</name>
</gene>
<keyword evidence="2" id="KW-1185">Reference proteome</keyword>
<sequence>MAGTLDQILAEVPIMDLSDLTSLLRPTQAPTITPDVKARYDERPEVSESLRRCQALFNELHPAMLAAVCKLWKPSIVIYRETPLWPMSPHRGLCCPGRWGETEDEQQASDMIAPRLWELDFVKGLNDVLLHPFFASRGNSAFLRLSLQFAVAFESLENPIWSISALLRETGVECPVFRILSQDMDRLGGDTRPVGGAGAALRLSPNRVSMTGFLGEEVTRRMPQPQRLRDPQGRDPRHLFYVETHNLEHVYAAADMVSDSPQTREATSISWEQFNERLRLPLDAPTLVGICLRDAYRHELHLLQAFRDAVATAGAAREDDATVT</sequence>
<accession>A0AA35QES2</accession>
<protein>
    <submittedName>
        <fullName evidence="1">Uncharacterized protein</fullName>
    </submittedName>
</protein>
<dbReference type="AlphaFoldDB" id="A0AA35QES2"/>
<dbReference type="EMBL" id="CABFNP030001353">
    <property type="protein sequence ID" value="CAI6100717.1"/>
    <property type="molecule type" value="Genomic_DNA"/>
</dbReference>
<reference evidence="1" key="1">
    <citation type="submission" date="2023-01" db="EMBL/GenBank/DDBJ databases">
        <authorList>
            <person name="Piombo E."/>
        </authorList>
    </citation>
    <scope>NUCLEOTIDE SEQUENCE</scope>
</reference>
<dbReference type="Proteomes" id="UP001160390">
    <property type="component" value="Unassembled WGS sequence"/>
</dbReference>
<evidence type="ECO:0000313" key="1">
    <source>
        <dbReference type="EMBL" id="CAI6100717.1"/>
    </source>
</evidence>
<name>A0AA35QES2_9HYPO</name>
<comment type="caution">
    <text evidence="1">The sequence shown here is derived from an EMBL/GenBank/DDBJ whole genome shotgun (WGS) entry which is preliminary data.</text>
</comment>